<dbReference type="SUPFAM" id="SSF48726">
    <property type="entry name" value="Immunoglobulin"/>
    <property type="match status" value="1"/>
</dbReference>
<dbReference type="Proteomes" id="UP001529510">
    <property type="component" value="Unassembled WGS sequence"/>
</dbReference>
<keyword evidence="5" id="KW-1133">Transmembrane helix</keyword>
<evidence type="ECO:0000256" key="10">
    <source>
        <dbReference type="ARBA" id="ARBA00023319"/>
    </source>
</evidence>
<dbReference type="InterPro" id="IPR013106">
    <property type="entry name" value="Ig_V-set"/>
</dbReference>
<feature type="region of interest" description="Disordered" evidence="11">
    <location>
        <begin position="1"/>
        <end position="24"/>
    </location>
</feature>
<evidence type="ECO:0000259" key="12">
    <source>
        <dbReference type="Pfam" id="PF07686"/>
    </source>
</evidence>
<evidence type="ECO:0000313" key="13">
    <source>
        <dbReference type="EMBL" id="KAL0150717.1"/>
    </source>
</evidence>
<dbReference type="InterPro" id="IPR036179">
    <property type="entry name" value="Ig-like_dom_sf"/>
</dbReference>
<comment type="caution">
    <text evidence="13">The sequence shown here is derived from an EMBL/GenBank/DDBJ whole genome shotgun (WGS) entry which is preliminary data.</text>
</comment>
<dbReference type="InterPro" id="IPR051713">
    <property type="entry name" value="T-cell_Activation_Regulation"/>
</dbReference>
<evidence type="ECO:0000256" key="3">
    <source>
        <dbReference type="ARBA" id="ARBA00022692"/>
    </source>
</evidence>
<dbReference type="EMBL" id="JAMKFB020000280">
    <property type="protein sequence ID" value="KAL0150717.1"/>
    <property type="molecule type" value="Genomic_DNA"/>
</dbReference>
<dbReference type="GO" id="GO:0005886">
    <property type="term" value="C:plasma membrane"/>
    <property type="evidence" value="ECO:0007669"/>
    <property type="project" value="UniProtKB-SubCell"/>
</dbReference>
<protein>
    <recommendedName>
        <fullName evidence="12">Immunoglobulin V-set domain-containing protein</fullName>
    </recommendedName>
</protein>
<keyword evidence="3" id="KW-0812">Transmembrane</keyword>
<accession>A0ABD0MPM0</accession>
<dbReference type="PANTHER" id="PTHR25466">
    <property type="entry name" value="T-LYMPHOCYTE ACTIVATION ANTIGEN"/>
    <property type="match status" value="1"/>
</dbReference>
<keyword evidence="7" id="KW-1015">Disulfide bond</keyword>
<keyword evidence="10" id="KW-0393">Immunoglobulin domain</keyword>
<gene>
    <name evidence="13" type="ORF">M9458_054021</name>
</gene>
<dbReference type="InterPro" id="IPR013783">
    <property type="entry name" value="Ig-like_fold"/>
</dbReference>
<evidence type="ECO:0000256" key="5">
    <source>
        <dbReference type="ARBA" id="ARBA00022989"/>
    </source>
</evidence>
<evidence type="ECO:0000256" key="7">
    <source>
        <dbReference type="ARBA" id="ARBA00023157"/>
    </source>
</evidence>
<evidence type="ECO:0000256" key="1">
    <source>
        <dbReference type="ARBA" id="ARBA00004251"/>
    </source>
</evidence>
<keyword evidence="2" id="KW-1003">Cell membrane</keyword>
<dbReference type="AlphaFoldDB" id="A0ABD0MPM0"/>
<keyword evidence="9" id="KW-0325">Glycoprotein</keyword>
<keyword evidence="4" id="KW-0732">Signal</keyword>
<feature type="domain" description="Immunoglobulin V-set" evidence="12">
    <location>
        <begin position="12"/>
        <end position="63"/>
    </location>
</feature>
<evidence type="ECO:0000313" key="14">
    <source>
        <dbReference type="Proteomes" id="UP001529510"/>
    </source>
</evidence>
<reference evidence="13 14" key="1">
    <citation type="submission" date="2024-05" db="EMBL/GenBank/DDBJ databases">
        <title>Genome sequencing and assembly of Indian major carp, Cirrhinus mrigala (Hamilton, 1822).</title>
        <authorList>
            <person name="Mohindra V."/>
            <person name="Chowdhury L.M."/>
            <person name="Lal K."/>
            <person name="Jena J.K."/>
        </authorList>
    </citation>
    <scope>NUCLEOTIDE SEQUENCE [LARGE SCALE GENOMIC DNA]</scope>
    <source>
        <strain evidence="13">CM1030</strain>
        <tissue evidence="13">Blood</tissue>
    </source>
</reference>
<evidence type="ECO:0000256" key="6">
    <source>
        <dbReference type="ARBA" id="ARBA00023136"/>
    </source>
</evidence>
<feature type="non-terminal residue" evidence="13">
    <location>
        <position position="64"/>
    </location>
</feature>
<keyword evidence="8" id="KW-0675">Receptor</keyword>
<name>A0ABD0MPM0_CIRMR</name>
<evidence type="ECO:0000256" key="2">
    <source>
        <dbReference type="ARBA" id="ARBA00022475"/>
    </source>
</evidence>
<evidence type="ECO:0000256" key="8">
    <source>
        <dbReference type="ARBA" id="ARBA00023170"/>
    </source>
</evidence>
<sequence length="64" mass="7244">MGKDSVAKQDPEYKNRAETFSDESQRGNFSIKLNNLQHTDAGKYICYITNSSDSQQETVQLIIS</sequence>
<comment type="subcellular location">
    <subcellularLocation>
        <location evidence="1">Cell membrane</location>
        <topology evidence="1">Single-pass type I membrane protein</topology>
    </subcellularLocation>
</comment>
<evidence type="ECO:0000256" key="9">
    <source>
        <dbReference type="ARBA" id="ARBA00023180"/>
    </source>
</evidence>
<evidence type="ECO:0000256" key="4">
    <source>
        <dbReference type="ARBA" id="ARBA00022729"/>
    </source>
</evidence>
<dbReference type="PANTHER" id="PTHR25466:SF14">
    <property type="entry name" value="BUTYROPHILIN SUBFAMILY 2 MEMBER A2-LIKE-RELATED"/>
    <property type="match status" value="1"/>
</dbReference>
<keyword evidence="6" id="KW-0472">Membrane</keyword>
<evidence type="ECO:0000256" key="11">
    <source>
        <dbReference type="SAM" id="MobiDB-lite"/>
    </source>
</evidence>
<keyword evidence="14" id="KW-1185">Reference proteome</keyword>
<organism evidence="13 14">
    <name type="scientific">Cirrhinus mrigala</name>
    <name type="common">Mrigala</name>
    <dbReference type="NCBI Taxonomy" id="683832"/>
    <lineage>
        <taxon>Eukaryota</taxon>
        <taxon>Metazoa</taxon>
        <taxon>Chordata</taxon>
        <taxon>Craniata</taxon>
        <taxon>Vertebrata</taxon>
        <taxon>Euteleostomi</taxon>
        <taxon>Actinopterygii</taxon>
        <taxon>Neopterygii</taxon>
        <taxon>Teleostei</taxon>
        <taxon>Ostariophysi</taxon>
        <taxon>Cypriniformes</taxon>
        <taxon>Cyprinidae</taxon>
        <taxon>Labeoninae</taxon>
        <taxon>Labeonini</taxon>
        <taxon>Cirrhinus</taxon>
    </lineage>
</organism>
<dbReference type="Gene3D" id="2.60.40.10">
    <property type="entry name" value="Immunoglobulins"/>
    <property type="match status" value="1"/>
</dbReference>
<dbReference type="Pfam" id="PF07686">
    <property type="entry name" value="V-set"/>
    <property type="match status" value="1"/>
</dbReference>
<proteinExistence type="predicted"/>